<feature type="compositionally biased region" description="Basic and acidic residues" evidence="2">
    <location>
        <begin position="2080"/>
        <end position="2095"/>
    </location>
</feature>
<feature type="coiled-coil region" evidence="1">
    <location>
        <begin position="1729"/>
        <end position="1805"/>
    </location>
</feature>
<dbReference type="EMBL" id="CACRXK020000567">
    <property type="protein sequence ID" value="CAB3983032.1"/>
    <property type="molecule type" value="Genomic_DNA"/>
</dbReference>
<feature type="compositionally biased region" description="Basic and acidic residues" evidence="2">
    <location>
        <begin position="871"/>
        <end position="898"/>
    </location>
</feature>
<feature type="region of interest" description="Disordered" evidence="2">
    <location>
        <begin position="1153"/>
        <end position="1210"/>
    </location>
</feature>
<evidence type="ECO:0000256" key="1">
    <source>
        <dbReference type="SAM" id="Coils"/>
    </source>
</evidence>
<feature type="region of interest" description="Disordered" evidence="2">
    <location>
        <begin position="767"/>
        <end position="796"/>
    </location>
</feature>
<feature type="coiled-coil region" evidence="1">
    <location>
        <begin position="1038"/>
        <end position="1072"/>
    </location>
</feature>
<comment type="caution">
    <text evidence="3">The sequence shown here is derived from an EMBL/GenBank/DDBJ whole genome shotgun (WGS) entry which is preliminary data.</text>
</comment>
<dbReference type="Proteomes" id="UP001152795">
    <property type="component" value="Unassembled WGS sequence"/>
</dbReference>
<keyword evidence="1" id="KW-0175">Coiled coil</keyword>
<feature type="compositionally biased region" description="Basic and acidic residues" evidence="2">
    <location>
        <begin position="310"/>
        <end position="330"/>
    </location>
</feature>
<reference evidence="3" key="1">
    <citation type="submission" date="2020-04" db="EMBL/GenBank/DDBJ databases">
        <authorList>
            <person name="Alioto T."/>
            <person name="Alioto T."/>
            <person name="Gomez Garrido J."/>
        </authorList>
    </citation>
    <scope>NUCLEOTIDE SEQUENCE</scope>
    <source>
        <strain evidence="3">A484AB</strain>
    </source>
</reference>
<feature type="compositionally biased region" description="Basic and acidic residues" evidence="2">
    <location>
        <begin position="28"/>
        <end position="48"/>
    </location>
</feature>
<feature type="coiled-coil region" evidence="1">
    <location>
        <begin position="1234"/>
        <end position="1416"/>
    </location>
</feature>
<name>A0A6S7G2S4_PARCT</name>
<evidence type="ECO:0000256" key="2">
    <source>
        <dbReference type="SAM" id="MobiDB-lite"/>
    </source>
</evidence>
<organism evidence="3 4">
    <name type="scientific">Paramuricea clavata</name>
    <name type="common">Red gorgonian</name>
    <name type="synonym">Violescent sea-whip</name>
    <dbReference type="NCBI Taxonomy" id="317549"/>
    <lineage>
        <taxon>Eukaryota</taxon>
        <taxon>Metazoa</taxon>
        <taxon>Cnidaria</taxon>
        <taxon>Anthozoa</taxon>
        <taxon>Octocorallia</taxon>
        <taxon>Malacalcyonacea</taxon>
        <taxon>Plexauridae</taxon>
        <taxon>Paramuricea</taxon>
    </lineage>
</organism>
<keyword evidence="4" id="KW-1185">Reference proteome</keyword>
<proteinExistence type="predicted"/>
<protein>
    <submittedName>
        <fullName evidence="3">Uncharacterized protein</fullName>
    </submittedName>
</protein>
<dbReference type="OrthoDB" id="10255522at2759"/>
<accession>A0A6S7G2S4</accession>
<feature type="compositionally biased region" description="Low complexity" evidence="2">
    <location>
        <begin position="2190"/>
        <end position="2201"/>
    </location>
</feature>
<feature type="region of interest" description="Disordered" evidence="2">
    <location>
        <begin position="2029"/>
        <end position="2201"/>
    </location>
</feature>
<feature type="compositionally biased region" description="Polar residues" evidence="2">
    <location>
        <begin position="2160"/>
        <end position="2176"/>
    </location>
</feature>
<feature type="coiled-coil region" evidence="1">
    <location>
        <begin position="496"/>
        <end position="527"/>
    </location>
</feature>
<evidence type="ECO:0000313" key="4">
    <source>
        <dbReference type="Proteomes" id="UP001152795"/>
    </source>
</evidence>
<feature type="region of interest" description="Disordered" evidence="2">
    <location>
        <begin position="852"/>
        <end position="898"/>
    </location>
</feature>
<evidence type="ECO:0000313" key="3">
    <source>
        <dbReference type="EMBL" id="CAB3983032.1"/>
    </source>
</evidence>
<sequence length="2345" mass="273078">MTDVQADEQFTKEGDSIQENMMSAEDLSEQKNKMDQNPRSTFENHVDDTSSSNSQTIVEDALTSRECGRNENNLVDMIHIEEDFKNSGLNMQPGHDKDFLVEGSTASSSQASVEDGFSSRENNNADIIDIHEDDGAVRSIQWVQIESNVAFLGKDSKNDIVSMRDNGMEENSGMVFENHADDTSTLNSLTEIANGVRLTNVCEDIENNNVENIKDGLKNVGLTSRNGEIIENNRADIGNDDDCVNIQLKHDKEMEQNPTITFETLVIEHSTTSNSQTISEDDDARSIEWLDIESNLTYLGKDVNNNSLKTQRDNEMEENPERAVENHVDDSSLTSQKVVEDGLTSKECKDVENKLPDIQDDLKTDGSRVQIENSLADINVGESLKNDALSSEQGEHNNKVDFGGNANDDFVNSQLQHEREMEELRNALQDEYQKQVLKISDELQDHYQNDMDEKIAKLEEDWELEFTKQKREFDEQVSAVQREQWTQCQEAIERVTLDAEDQLKNMKNSYQRETAEHKQRIKELLEREALWEMNEKELANEKSQKENESFSRIKKLEKQLSSERDEVESRLSGAQEEIKTLKKQHEREMESLTNELEKKYNDIVEEMRKELKSKYQDEMDRKVNQVECHLREQYEKDLEKTKEEVHESTSTLKTKYEKQVAEILVQLEELHERNQEHELREAGLKENVESEKRKVAELLREVEGKTKMIQEFEQNKEDFKTLEEKYKQCLNEKYSLEEKVKASSESMAKETIDLQEELAKKSEVIREMEENEKDSQSKFDELQERLQKVTEEKDSLEKKLNEDLKSEKLNVEALRKELAMKEQEMKKLEEKDVEYKELDKLREISQEKLALEETLEQTTESQMKENSQQELQKEQNETQELGDKINDGKKNDGHEELESKLHEMTVEKQSLQLQLVDSRSEIRSLQEKLKEDESLASELKSNYDAKILQITRNFEEEVNALESELKLKKNSEEEALRFRKDVSSLKEENSKLNEELQKHKATISELEETSRSRELEIANLLLKSPSPQSLDVEEFDFSADASDRSQQLENELAKYKKKVQELEEEAEDKFETTLCPNCEDREKSEEILLKTKALVDKIQLDCKKKVQNVYRDLEKTEKALQEQIKEGESLKAKLANAEDEIREERKRSLEISKLAKTFDVNENETSQDIPDTKGEEVKDDQMKTLNSPEFQLRQEDEKTQDSSSELPNNQDFESLFDEQETFYKTEISRKDDENLQLMIENEKIQQQVQNLKEKRDEGAAQYEQLKVRTLEQKTKYENEIKLMQNEIKMLIQENNDVKDQLEILQNIQKESENLQTKFQESENVVQSKFLETKDVQAKLEETENMLKENSRKYEEEIVILKEVIREKENRISDLRNSLELLEKSREGLEFDISNQKQEFSERERNLLDEIREMTAAFENEKILEDSSLGKGEMKSVDSLEMLIHEYKEEDSNEKPWQFRGYRGVNRDNVPKEPIDIRGYGGVDMDNLPKERIDIIGREGVDRDSLHKGWTEDAKGKLIDMRSHAGINWDKLLEEHTDHGDVYGYERLGRDNVPAAQARGTYENPDDIRGYGGVDVDRKATEGTRMEATSERGQYEEINYYPSDDFKYREEVHSDNDEDVLKIGKETKRSFQKDGKYKHGSETPWGMRHEVLEDEYAGFDDVEFNSQFQGGSPESLFSDGKYKEIGGEESLELLKYEHDIDLLLERNESQRLRAEIETLTNCVDVFHDECECLKRSLDKTLDMVERLRDERDGLVKKHDLNMAEHSELMLDLIKYEETIGRLERGNEKLEDDRKILEECLMKKQTNKSRTEKQARLLYNPKTKPNYPTQDDRPEDEWKLIRQHHTENQVLFSNNLKAEHSMQLGSEVGEFPRKDTQFRRKGNNETNFLRKDDDYLRSEPGFLRMEDGYRRTESLMLEDLVKEAELERRTFSDEDNEEITRRSPARDELLHTETFRDDFAASLPDRSEGKRNQRQDGNRKFTTEEIEMKFSKENEMLHKERAFGEDFAGRLPSVDSTRKFISQENEDYRLRNKSKLATASNHSKRSYEETPSQRTKTEESRSFSTYRPQASPELSTPQPSTREMKSLRGTKQPEKPKFKTNSTSVHVEEKRRSNLLQEKASRRQTSKNGSITFPRHDKLPYNSRDALEVLGNETPSRKFPKRTSSQKSLKSNSRNVSPKSKRVPGSPLSNGSTLNSPNFSSSSILTSTRANLTTTDRLVPNLSGLSPIVSPLDRHYHAEKLKWQISAEERNNTSTANRDSTTFLLNVHPNCFLGEGFHSSRFKSHNRSRSADDRLLTSSREMTLSRDLYQEKPLVINFEDFVFRHRVKSSEDVANIRDPSSAELWFS</sequence>
<gene>
    <name evidence="3" type="ORF">PACLA_8A052047</name>
</gene>
<feature type="compositionally biased region" description="Basic and acidic residues" evidence="2">
    <location>
        <begin position="1170"/>
        <end position="1182"/>
    </location>
</feature>
<feature type="compositionally biased region" description="Polar residues" evidence="2">
    <location>
        <begin position="1201"/>
        <end position="1210"/>
    </location>
</feature>
<feature type="compositionally biased region" description="Polar residues" evidence="2">
    <location>
        <begin position="2060"/>
        <end position="2079"/>
    </location>
</feature>
<feature type="region of interest" description="Disordered" evidence="2">
    <location>
        <begin position="304"/>
        <end position="334"/>
    </location>
</feature>
<feature type="region of interest" description="Disordered" evidence="2">
    <location>
        <begin position="1930"/>
        <end position="1982"/>
    </location>
</feature>
<feature type="region of interest" description="Disordered" evidence="2">
    <location>
        <begin position="1"/>
        <end position="56"/>
    </location>
</feature>